<name>A0A8T4C805_9ARCH</name>
<dbReference type="AlphaFoldDB" id="A0A8T4C805"/>
<accession>A0A8T4C805</accession>
<organism evidence="1 2">
    <name type="scientific">Candidatus Iainarchaeum sp</name>
    <dbReference type="NCBI Taxonomy" id="3101447"/>
    <lineage>
        <taxon>Archaea</taxon>
        <taxon>Candidatus Iainarchaeota</taxon>
        <taxon>Candidatus Iainarchaeia</taxon>
        <taxon>Candidatus Iainarchaeales</taxon>
        <taxon>Candidatus Iainarchaeaceae</taxon>
        <taxon>Candidatus Iainarchaeum</taxon>
    </lineage>
</organism>
<gene>
    <name evidence="1" type="ORF">FJY86_01870</name>
</gene>
<protein>
    <submittedName>
        <fullName evidence="1">Uncharacterized protein</fullName>
    </submittedName>
</protein>
<dbReference type="EMBL" id="VGJJ01000009">
    <property type="protein sequence ID" value="MBM3282070.1"/>
    <property type="molecule type" value="Genomic_DNA"/>
</dbReference>
<evidence type="ECO:0000313" key="1">
    <source>
        <dbReference type="EMBL" id="MBM3282070.1"/>
    </source>
</evidence>
<sequence>MNFLKLSTIGFIFTLFASSVFAWPLVADTWNTNQVYAGSVYVPSSPYSGWTYNAYMPNSGYPVMGGGRMYPFGYGSGSYAVPNYYYGSGYTTYVSPSYPGHYVSGSYYGMPVHSGLQISYGNDDFYISCTWYGC</sequence>
<dbReference type="Proteomes" id="UP000774699">
    <property type="component" value="Unassembled WGS sequence"/>
</dbReference>
<comment type="caution">
    <text evidence="1">The sequence shown here is derived from an EMBL/GenBank/DDBJ whole genome shotgun (WGS) entry which is preliminary data.</text>
</comment>
<evidence type="ECO:0000313" key="2">
    <source>
        <dbReference type="Proteomes" id="UP000774699"/>
    </source>
</evidence>
<reference evidence="1" key="1">
    <citation type="submission" date="2019-03" db="EMBL/GenBank/DDBJ databases">
        <title>Lake Tanganyika Metagenome-Assembled Genomes (MAGs).</title>
        <authorList>
            <person name="Tran P."/>
        </authorList>
    </citation>
    <scope>NUCLEOTIDE SEQUENCE</scope>
    <source>
        <strain evidence="1">M_DeepCast_50m_m2_156</strain>
    </source>
</reference>
<proteinExistence type="predicted"/>